<dbReference type="NCBIfam" id="TIGR01498">
    <property type="entry name" value="folK"/>
    <property type="match status" value="1"/>
</dbReference>
<evidence type="ECO:0000256" key="4">
    <source>
        <dbReference type="ARBA" id="ARBA00016218"/>
    </source>
</evidence>
<name>A0ABT4KL68_9HYPH</name>
<evidence type="ECO:0000313" key="15">
    <source>
        <dbReference type="Proteomes" id="UP001079430"/>
    </source>
</evidence>
<sequence>MSRNNPWRHATLGLGGNLGDPPQAMAQALHALDARPDCRITAVSRLYRTPPWGKTDQAWFFNACAEVETVLDPETLLDTCLDIERAMKRVRKERWGPRTIDIDVLTFDGVNSASEKLELPHPRMTMRGFVLMPLADFAADLLIEGRTVREWLGNADVTGIEVADGDPDWWRKRN</sequence>
<evidence type="ECO:0000256" key="11">
    <source>
        <dbReference type="ARBA" id="ARBA00029766"/>
    </source>
</evidence>
<comment type="pathway">
    <text evidence="1">Cofactor biosynthesis; tetrahydrofolate biosynthesis; 2-amino-4-hydroxy-6-hydroxymethyl-7,8-dihydropteridine diphosphate from 7,8-dihydroneopterin triphosphate: step 4/4.</text>
</comment>
<keyword evidence="8" id="KW-0067">ATP-binding</keyword>
<dbReference type="InterPro" id="IPR000550">
    <property type="entry name" value="Hppk"/>
</dbReference>
<organism evidence="14 15">
    <name type="scientific">Sinorhizobium psoraleae</name>
    <dbReference type="NCBI Taxonomy" id="520838"/>
    <lineage>
        <taxon>Bacteria</taxon>
        <taxon>Pseudomonadati</taxon>
        <taxon>Pseudomonadota</taxon>
        <taxon>Alphaproteobacteria</taxon>
        <taxon>Hyphomicrobiales</taxon>
        <taxon>Rhizobiaceae</taxon>
        <taxon>Sinorhizobium/Ensifer group</taxon>
        <taxon>Sinorhizobium</taxon>
    </lineage>
</organism>
<evidence type="ECO:0000256" key="7">
    <source>
        <dbReference type="ARBA" id="ARBA00022777"/>
    </source>
</evidence>
<dbReference type="GO" id="GO:0003848">
    <property type="term" value="F:2-amino-4-hydroxy-6-hydroxymethyldihydropteridine diphosphokinase activity"/>
    <property type="evidence" value="ECO:0007669"/>
    <property type="project" value="UniProtKB-EC"/>
</dbReference>
<keyword evidence="6" id="KW-0547">Nucleotide-binding</keyword>
<evidence type="ECO:0000256" key="5">
    <source>
        <dbReference type="ARBA" id="ARBA00022679"/>
    </source>
</evidence>
<comment type="caution">
    <text evidence="14">The sequence shown here is derived from an EMBL/GenBank/DDBJ whole genome shotgun (WGS) entry which is preliminary data.</text>
</comment>
<keyword evidence="15" id="KW-1185">Reference proteome</keyword>
<evidence type="ECO:0000256" key="8">
    <source>
        <dbReference type="ARBA" id="ARBA00022840"/>
    </source>
</evidence>
<evidence type="ECO:0000256" key="9">
    <source>
        <dbReference type="ARBA" id="ARBA00022909"/>
    </source>
</evidence>
<evidence type="ECO:0000259" key="13">
    <source>
        <dbReference type="PROSITE" id="PS00794"/>
    </source>
</evidence>
<evidence type="ECO:0000256" key="10">
    <source>
        <dbReference type="ARBA" id="ARBA00029409"/>
    </source>
</evidence>
<evidence type="ECO:0000256" key="2">
    <source>
        <dbReference type="ARBA" id="ARBA00005810"/>
    </source>
</evidence>
<protein>
    <recommendedName>
        <fullName evidence="4">2-amino-4-hydroxy-6-hydroxymethyldihydropteridine pyrophosphokinase</fullName>
        <ecNumber evidence="3">2.7.6.3</ecNumber>
    </recommendedName>
    <alternativeName>
        <fullName evidence="11">6-hydroxymethyl-7,8-dihydropterin pyrophosphokinase</fullName>
    </alternativeName>
    <alternativeName>
        <fullName evidence="12">7,8-dihydro-6-hydroxymethylpterin-pyrophosphokinase</fullName>
    </alternativeName>
</protein>
<evidence type="ECO:0000256" key="1">
    <source>
        <dbReference type="ARBA" id="ARBA00005051"/>
    </source>
</evidence>
<dbReference type="CDD" id="cd00483">
    <property type="entry name" value="HPPK"/>
    <property type="match status" value="1"/>
</dbReference>
<dbReference type="RefSeq" id="WP_269283396.1">
    <property type="nucleotide sequence ID" value="NZ_JAPVOI010000004.1"/>
</dbReference>
<dbReference type="EC" id="2.7.6.3" evidence="3"/>
<evidence type="ECO:0000256" key="3">
    <source>
        <dbReference type="ARBA" id="ARBA00013253"/>
    </source>
</evidence>
<keyword evidence="5 14" id="KW-0808">Transferase</keyword>
<accession>A0ABT4KL68</accession>
<dbReference type="Pfam" id="PF01288">
    <property type="entry name" value="HPPK"/>
    <property type="match status" value="1"/>
</dbReference>
<dbReference type="PANTHER" id="PTHR43071:SF1">
    <property type="entry name" value="2-AMINO-4-HYDROXY-6-HYDROXYMETHYLDIHYDROPTERIDINE PYROPHOSPHOKINASE"/>
    <property type="match status" value="1"/>
</dbReference>
<gene>
    <name evidence="14" type="primary">folK</name>
    <name evidence="14" type="ORF">O3W52_22425</name>
</gene>
<keyword evidence="7" id="KW-0418">Kinase</keyword>
<dbReference type="PANTHER" id="PTHR43071">
    <property type="entry name" value="2-AMINO-4-HYDROXY-6-HYDROXYMETHYLDIHYDROPTERIDINE PYROPHOSPHOKINASE"/>
    <property type="match status" value="1"/>
</dbReference>
<comment type="similarity">
    <text evidence="2">Belongs to the HPPK family.</text>
</comment>
<evidence type="ECO:0000256" key="12">
    <source>
        <dbReference type="ARBA" id="ARBA00033413"/>
    </source>
</evidence>
<dbReference type="Gene3D" id="3.30.70.560">
    <property type="entry name" value="7,8-Dihydro-6-hydroxymethylpterin-pyrophosphokinase HPPK"/>
    <property type="match status" value="1"/>
</dbReference>
<dbReference type="InterPro" id="IPR035907">
    <property type="entry name" value="Hppk_sf"/>
</dbReference>
<dbReference type="PROSITE" id="PS00794">
    <property type="entry name" value="HPPK"/>
    <property type="match status" value="1"/>
</dbReference>
<feature type="domain" description="7,8-dihydro-6-hydroxymethylpterin-pyrophosphokinase" evidence="13">
    <location>
        <begin position="94"/>
        <end position="105"/>
    </location>
</feature>
<comment type="function">
    <text evidence="10">Catalyzes the transfer of pyrophosphate from adenosine triphosphate (ATP) to 6-hydroxymethyl-7,8-dihydropterin, an enzymatic step in folate biosynthesis pathway.</text>
</comment>
<keyword evidence="9" id="KW-0289">Folate biosynthesis</keyword>
<dbReference type="Proteomes" id="UP001079430">
    <property type="component" value="Unassembled WGS sequence"/>
</dbReference>
<dbReference type="SUPFAM" id="SSF55083">
    <property type="entry name" value="6-hydroxymethyl-7,8-dihydropterin pyrophosphokinase, HPPK"/>
    <property type="match status" value="1"/>
</dbReference>
<evidence type="ECO:0000313" key="14">
    <source>
        <dbReference type="EMBL" id="MCZ4092723.1"/>
    </source>
</evidence>
<proteinExistence type="inferred from homology"/>
<reference evidence="14" key="1">
    <citation type="submission" date="2022-10" db="EMBL/GenBank/DDBJ databases">
        <title>Whole genome sequencing of three plant growth promoting bacteria isolated from Vachellia tortilis subsp. raddiana in Morocco.</title>
        <authorList>
            <person name="Hnini M."/>
            <person name="Zouagui R."/>
            <person name="Zouagui H."/>
            <person name="Chemao Elfihri M.-W."/>
            <person name="Ibrahimi A."/>
            <person name="Sbabou L."/>
            <person name="Aurag J."/>
        </authorList>
    </citation>
    <scope>NUCLEOTIDE SEQUENCE</scope>
    <source>
        <strain evidence="14">LMR678</strain>
    </source>
</reference>
<dbReference type="EMBL" id="JAPVOI010000004">
    <property type="protein sequence ID" value="MCZ4092723.1"/>
    <property type="molecule type" value="Genomic_DNA"/>
</dbReference>
<evidence type="ECO:0000256" key="6">
    <source>
        <dbReference type="ARBA" id="ARBA00022741"/>
    </source>
</evidence>